<sequence length="21" mass="2762">MRGRVQVFNFWFLQWMTWESI</sequence>
<dbReference type="Proteomes" id="UP000887013">
    <property type="component" value="Unassembled WGS sequence"/>
</dbReference>
<name>A0A8X6UAZ1_NEPPI</name>
<protein>
    <submittedName>
        <fullName evidence="1">Uncharacterized protein</fullName>
    </submittedName>
</protein>
<dbReference type="AlphaFoldDB" id="A0A8X6UAZ1"/>
<evidence type="ECO:0000313" key="2">
    <source>
        <dbReference type="Proteomes" id="UP000887013"/>
    </source>
</evidence>
<gene>
    <name evidence="1" type="ORF">NPIL_204661</name>
</gene>
<keyword evidence="2" id="KW-1185">Reference proteome</keyword>
<feature type="non-terminal residue" evidence="1">
    <location>
        <position position="1"/>
    </location>
</feature>
<comment type="caution">
    <text evidence="1">The sequence shown here is derived from an EMBL/GenBank/DDBJ whole genome shotgun (WGS) entry which is preliminary data.</text>
</comment>
<dbReference type="EMBL" id="BMAW01074497">
    <property type="protein sequence ID" value="GFT92438.1"/>
    <property type="molecule type" value="Genomic_DNA"/>
</dbReference>
<organism evidence="1 2">
    <name type="scientific">Nephila pilipes</name>
    <name type="common">Giant wood spider</name>
    <name type="synonym">Nephila maculata</name>
    <dbReference type="NCBI Taxonomy" id="299642"/>
    <lineage>
        <taxon>Eukaryota</taxon>
        <taxon>Metazoa</taxon>
        <taxon>Ecdysozoa</taxon>
        <taxon>Arthropoda</taxon>
        <taxon>Chelicerata</taxon>
        <taxon>Arachnida</taxon>
        <taxon>Araneae</taxon>
        <taxon>Araneomorphae</taxon>
        <taxon>Entelegynae</taxon>
        <taxon>Araneoidea</taxon>
        <taxon>Nephilidae</taxon>
        <taxon>Nephila</taxon>
    </lineage>
</organism>
<accession>A0A8X6UAZ1</accession>
<proteinExistence type="predicted"/>
<evidence type="ECO:0000313" key="1">
    <source>
        <dbReference type="EMBL" id="GFT92438.1"/>
    </source>
</evidence>
<reference evidence="1" key="1">
    <citation type="submission" date="2020-08" db="EMBL/GenBank/DDBJ databases">
        <title>Multicomponent nature underlies the extraordinary mechanical properties of spider dragline silk.</title>
        <authorList>
            <person name="Kono N."/>
            <person name="Nakamura H."/>
            <person name="Mori M."/>
            <person name="Yoshida Y."/>
            <person name="Ohtoshi R."/>
            <person name="Malay A.D."/>
            <person name="Moran D.A.P."/>
            <person name="Tomita M."/>
            <person name="Numata K."/>
            <person name="Arakawa K."/>
        </authorList>
    </citation>
    <scope>NUCLEOTIDE SEQUENCE</scope>
</reference>